<accession>A0A5A9PHA4</accession>
<evidence type="ECO:0000313" key="3">
    <source>
        <dbReference type="Proteomes" id="UP000324632"/>
    </source>
</evidence>
<name>A0A5A9PHA4_9TELE</name>
<reference evidence="2 3" key="1">
    <citation type="journal article" date="2019" name="Mol. Ecol. Resour.">
        <title>Chromosome-level genome assembly of Triplophysa tibetana, a fish adapted to the harsh high-altitude environment of the Tibetan Plateau.</title>
        <authorList>
            <person name="Yang X."/>
            <person name="Liu H."/>
            <person name="Ma Z."/>
            <person name="Zou Y."/>
            <person name="Zou M."/>
            <person name="Mao Y."/>
            <person name="Li X."/>
            <person name="Wang H."/>
            <person name="Chen T."/>
            <person name="Wang W."/>
            <person name="Yang R."/>
        </authorList>
    </citation>
    <scope>NUCLEOTIDE SEQUENCE [LARGE SCALE GENOMIC DNA]</scope>
    <source>
        <strain evidence="2">TTIB1903HZAU</strain>
        <tissue evidence="2">Muscle</tissue>
    </source>
</reference>
<comment type="caution">
    <text evidence="2">The sequence shown here is derived from an EMBL/GenBank/DDBJ whole genome shotgun (WGS) entry which is preliminary data.</text>
</comment>
<keyword evidence="3" id="KW-1185">Reference proteome</keyword>
<dbReference type="AlphaFoldDB" id="A0A5A9PHA4"/>
<protein>
    <submittedName>
        <fullName evidence="2">Uncharacterized protein</fullName>
    </submittedName>
</protein>
<organism evidence="2 3">
    <name type="scientific">Triplophysa tibetana</name>
    <dbReference type="NCBI Taxonomy" id="1572043"/>
    <lineage>
        <taxon>Eukaryota</taxon>
        <taxon>Metazoa</taxon>
        <taxon>Chordata</taxon>
        <taxon>Craniata</taxon>
        <taxon>Vertebrata</taxon>
        <taxon>Euteleostomi</taxon>
        <taxon>Actinopterygii</taxon>
        <taxon>Neopterygii</taxon>
        <taxon>Teleostei</taxon>
        <taxon>Ostariophysi</taxon>
        <taxon>Cypriniformes</taxon>
        <taxon>Nemacheilidae</taxon>
        <taxon>Triplophysa</taxon>
    </lineage>
</organism>
<feature type="region of interest" description="Disordered" evidence="1">
    <location>
        <begin position="139"/>
        <end position="174"/>
    </location>
</feature>
<evidence type="ECO:0000313" key="2">
    <source>
        <dbReference type="EMBL" id="KAA0721208.1"/>
    </source>
</evidence>
<sequence>MAHVINHSCMLRSRLRENIKSPGRGSTVRTNMVEYLQNPETSEVFLHILCLGDEATNSQTFVIVSGHAIETDSLLETVDLCFKSFFVLDANYNALSFGLAVTMLIYSPLCDCCSVHFWELDGGLAHHLSIGEDALSDVLSSGSADEGRPPLAARSGGSGKRKRTVRPPSKPRWNGDLCCRAPGSRWGGYRPSGSRGVAAVRQRPEPASVPLGGVRCDGVRVSRFTMVAPAYKHIRECILTNAKVMSETTLQLPEVNAATVTQCFRTAGAGAKGAEKRLTLIACGAGTSKGPCEATDISFTS</sequence>
<dbReference type="EMBL" id="SOYY01000005">
    <property type="protein sequence ID" value="KAA0721208.1"/>
    <property type="molecule type" value="Genomic_DNA"/>
</dbReference>
<gene>
    <name evidence="2" type="ORF">E1301_Tti021593</name>
</gene>
<proteinExistence type="predicted"/>
<dbReference type="Proteomes" id="UP000324632">
    <property type="component" value="Chromosome 5"/>
</dbReference>
<evidence type="ECO:0000256" key="1">
    <source>
        <dbReference type="SAM" id="MobiDB-lite"/>
    </source>
</evidence>